<name>A0ABD2X213_9HYME</name>
<dbReference type="PANTHER" id="PTHR24200">
    <property type="entry name" value="TOUCAN, ISOFORM A"/>
    <property type="match status" value="1"/>
</dbReference>
<feature type="region of interest" description="Disordered" evidence="3">
    <location>
        <begin position="262"/>
        <end position="283"/>
    </location>
</feature>
<gene>
    <name evidence="4" type="ORF">TKK_007420</name>
</gene>
<evidence type="ECO:0000256" key="3">
    <source>
        <dbReference type="SAM" id="MobiDB-lite"/>
    </source>
</evidence>
<evidence type="ECO:0000313" key="5">
    <source>
        <dbReference type="Proteomes" id="UP001627154"/>
    </source>
</evidence>
<feature type="compositionally biased region" description="Polar residues" evidence="3">
    <location>
        <begin position="1283"/>
        <end position="1308"/>
    </location>
</feature>
<feature type="region of interest" description="Disordered" evidence="3">
    <location>
        <begin position="1206"/>
        <end position="1249"/>
    </location>
</feature>
<comment type="caution">
    <text evidence="4">The sequence shown here is derived from an EMBL/GenBank/DDBJ whole genome shotgun (WGS) entry which is preliminary data.</text>
</comment>
<protein>
    <submittedName>
        <fullName evidence="4">Uncharacterized protein</fullName>
    </submittedName>
</protein>
<dbReference type="EMBL" id="JBJJXI010000058">
    <property type="protein sequence ID" value="KAL3399220.1"/>
    <property type="molecule type" value="Genomic_DNA"/>
</dbReference>
<feature type="region of interest" description="Disordered" evidence="3">
    <location>
        <begin position="595"/>
        <end position="621"/>
    </location>
</feature>
<feature type="compositionally biased region" description="Low complexity" evidence="3">
    <location>
        <begin position="744"/>
        <end position="759"/>
    </location>
</feature>
<feature type="region of interest" description="Disordered" evidence="3">
    <location>
        <begin position="510"/>
        <end position="550"/>
    </location>
</feature>
<proteinExistence type="predicted"/>
<feature type="compositionally biased region" description="Polar residues" evidence="3">
    <location>
        <begin position="882"/>
        <end position="892"/>
    </location>
</feature>
<feature type="compositionally biased region" description="Low complexity" evidence="3">
    <location>
        <begin position="1455"/>
        <end position="1477"/>
    </location>
</feature>
<dbReference type="PANTHER" id="PTHR24200:SF11">
    <property type="entry name" value="TOUCAN, ISOFORM A"/>
    <property type="match status" value="1"/>
</dbReference>
<sequence>MMESYTRSFLFAILPPARLNGATESRIPVAARHQQRPSLLPKLRSSQGGVGPATNNRPRSQLIVPTSHDRQHLHLKLNSSESKSSKPPSRLITPESDKEHHLLGNHTDYSLIWHVSDNGDAENILRMNDDNHAGLLCSQEDLSSSSGGYAGKKSREDIIDDLVVGSGTGDATANLASPTSQPQQTPACFMLTKQNSFEHDESSLGILTPDQMTDFTVALDSSRTPSCENLNAQSKFHQSHKSSAIVAAAARHLDIALRSSTSETAQQRLRSSDRSPSVEDLPLDPKPVLVIEEDVQLLESTLRSAEALAAASQHLRALDLLSDLSSKTLTTCTLTDSAETSEHTTSGACGEETTTRCSAASSATGASHNSSSASVGVGGCIIPVGQTLPTSFVTSVTSITSLEAGYQGDGENSRPASRGPEVVACCVAPVANLAVAASLPPAVNRQDPMTDSDFFTESDADAHDGDIVRGDRRAQVIDGRLFCAPNATSSIMATSNEHVRCLEPAEEMESSGVYSDLEKRDVRDVEQEAEHTTTDTGDTEVSVKSQPSPMDCNPAPALVTNIFLSPSGIPLNKNINESNSTASSAEVTVIKCQKNEQNTAMKSKSTSSSNKENSAPVMKKFKMPKRNVNSKVKTMIESNQNNVVSETSAPALARRVARKNGRWDAVMDKIDASKQRGRSLKKEVKSRVLQGLGTSAGSSSTASTSSSVRRTVVDLNYTGSNNKDKRRVRNRPETNLPNQNTGRSGSVQSSASDLSSVNSKEALKRPRKNYSELHQKQTNNKLIKNNSSTNCATNSIKTQNGSATIELPRETATVQSQQQQQQQPLPKTTTTTTSSKNELPNFATEYERHTRVRDAFLSRLQNNNNNNTSSSNNNNNNNNNNKISSQLHQRFGNNNKNNQHHNHQQQLRNQINGNALARSHQRAVAVAKAETKNQEIQTDEPSNEAIAAARSKDEQQSKENSVAAQALAVTVQYLAHQFDKAKIDECISTERLVELRTLYFSERRKLEEALTQNEESLRHEREQFRCALALLREELEREQNKRSFLENSVCEERQRAEDLQNSLQKNEQQQREALERIEHEYKKELKKALEAQQVASAPRSRNQLVAEVESLQTVVDIRSQENAQLRLEVDRLRRELDEREKLQMRYEQMEARCEDLKAQLQSKETNERQLMHENEVLQASSYELKKQARRLTQKNEELLYKLRTRNDNGTAGSANPVSPSSQAQSKSLNADRTCEKQSDLPDQNCTSKSDLQSSSVKYFIEKSDSVSWTYDISEESFYMTCNKSTSSLPSRQINGTLVSRKNLPSLSSQKRRKNNNATEPAQTDNVSNTESSTAPKNKLAKVPDVEFDWNPACNSTPLRGNRPPLSRDEQAWSLPSNIIAESSKVTTKSNNRNATVTATCAPINPRNKKMSVSKIDRKCVDISTTDEDEDENDYVEEEEESGQRPQEAGGEAMISEDASAPSSSSEDESSASSSDIP</sequence>
<feature type="region of interest" description="Disordered" evidence="3">
    <location>
        <begin position="29"/>
        <end position="100"/>
    </location>
</feature>
<feature type="region of interest" description="Disordered" evidence="3">
    <location>
        <begin position="861"/>
        <end position="959"/>
    </location>
</feature>
<feature type="compositionally biased region" description="Basic and acidic residues" evidence="3">
    <location>
        <begin position="516"/>
        <end position="533"/>
    </location>
</feature>
<feature type="compositionally biased region" description="Acidic residues" evidence="3">
    <location>
        <begin position="1424"/>
        <end position="1440"/>
    </location>
</feature>
<feature type="region of interest" description="Disordered" evidence="3">
    <location>
        <begin position="1283"/>
        <end position="1373"/>
    </location>
</feature>
<keyword evidence="5" id="KW-1185">Reference proteome</keyword>
<keyword evidence="1 2" id="KW-0175">Coiled coil</keyword>
<evidence type="ECO:0000256" key="2">
    <source>
        <dbReference type="SAM" id="Coils"/>
    </source>
</evidence>
<organism evidence="4 5">
    <name type="scientific">Trichogramma kaykai</name>
    <dbReference type="NCBI Taxonomy" id="54128"/>
    <lineage>
        <taxon>Eukaryota</taxon>
        <taxon>Metazoa</taxon>
        <taxon>Ecdysozoa</taxon>
        <taxon>Arthropoda</taxon>
        <taxon>Hexapoda</taxon>
        <taxon>Insecta</taxon>
        <taxon>Pterygota</taxon>
        <taxon>Neoptera</taxon>
        <taxon>Endopterygota</taxon>
        <taxon>Hymenoptera</taxon>
        <taxon>Apocrita</taxon>
        <taxon>Proctotrupomorpha</taxon>
        <taxon>Chalcidoidea</taxon>
        <taxon>Trichogrammatidae</taxon>
        <taxon>Trichogramma</taxon>
    </lineage>
</organism>
<evidence type="ECO:0000256" key="1">
    <source>
        <dbReference type="ARBA" id="ARBA00023054"/>
    </source>
</evidence>
<feature type="compositionally biased region" description="Polar residues" evidence="3">
    <location>
        <begin position="1240"/>
        <end position="1249"/>
    </location>
</feature>
<feature type="region of interest" description="Disordered" evidence="3">
    <location>
        <begin position="1409"/>
        <end position="1477"/>
    </location>
</feature>
<feature type="region of interest" description="Disordered" evidence="3">
    <location>
        <begin position="334"/>
        <end position="353"/>
    </location>
</feature>
<feature type="compositionally biased region" description="Polar residues" evidence="3">
    <location>
        <begin position="1315"/>
        <end position="1335"/>
    </location>
</feature>
<feature type="compositionally biased region" description="Low complexity" evidence="3">
    <location>
        <begin position="602"/>
        <end position="614"/>
    </location>
</feature>
<feature type="compositionally biased region" description="Polar residues" evidence="3">
    <location>
        <begin position="733"/>
        <end position="743"/>
    </location>
</feature>
<reference evidence="4 5" key="1">
    <citation type="journal article" date="2024" name="bioRxiv">
        <title>A reference genome for Trichogramma kaykai: A tiny desert-dwelling parasitoid wasp with competing sex-ratio distorters.</title>
        <authorList>
            <person name="Culotta J."/>
            <person name="Lindsey A.R."/>
        </authorList>
    </citation>
    <scope>NUCLEOTIDE SEQUENCE [LARGE SCALE GENOMIC DNA]</scope>
    <source>
        <strain evidence="4 5">KSX58</strain>
    </source>
</reference>
<feature type="compositionally biased region" description="Basic and acidic residues" evidence="3">
    <location>
        <begin position="761"/>
        <end position="775"/>
    </location>
</feature>
<feature type="coiled-coil region" evidence="2">
    <location>
        <begin position="1003"/>
        <end position="1173"/>
    </location>
</feature>
<evidence type="ECO:0000313" key="4">
    <source>
        <dbReference type="EMBL" id="KAL3399220.1"/>
    </source>
</evidence>
<feature type="compositionally biased region" description="Polar residues" evidence="3">
    <location>
        <begin position="1207"/>
        <end position="1230"/>
    </location>
</feature>
<feature type="compositionally biased region" description="Low complexity" evidence="3">
    <location>
        <begin position="862"/>
        <end position="881"/>
    </location>
</feature>
<feature type="region of interest" description="Disordered" evidence="3">
    <location>
        <begin position="691"/>
        <end position="847"/>
    </location>
</feature>
<feature type="compositionally biased region" description="Low complexity" evidence="3">
    <location>
        <begin position="693"/>
        <end position="710"/>
    </location>
</feature>
<feature type="compositionally biased region" description="Low complexity" evidence="3">
    <location>
        <begin position="79"/>
        <end position="89"/>
    </location>
</feature>
<dbReference type="Proteomes" id="UP001627154">
    <property type="component" value="Unassembled WGS sequence"/>
</dbReference>
<feature type="compositionally biased region" description="Low complexity" evidence="3">
    <location>
        <begin position="811"/>
        <end position="833"/>
    </location>
</feature>
<feature type="compositionally biased region" description="Polar residues" evidence="3">
    <location>
        <begin position="776"/>
        <end position="803"/>
    </location>
</feature>
<dbReference type="InterPro" id="IPR051293">
    <property type="entry name" value="MTUS1/CCDC69"/>
</dbReference>
<accession>A0ABD2X213</accession>